<evidence type="ECO:0000313" key="1">
    <source>
        <dbReference type="EMBL" id="KAI6658455.1"/>
    </source>
</evidence>
<dbReference type="PANTHER" id="PTHR45749">
    <property type="match status" value="1"/>
</dbReference>
<dbReference type="EMBL" id="JAKMXF010000088">
    <property type="protein sequence ID" value="KAI6658455.1"/>
    <property type="molecule type" value="Genomic_DNA"/>
</dbReference>
<comment type="caution">
    <text evidence="1">The sequence shown here is derived from an EMBL/GenBank/DDBJ whole genome shotgun (WGS) entry which is preliminary data.</text>
</comment>
<protein>
    <submittedName>
        <fullName evidence="1">52 kDa repressor of the inhibitor of the protein kinase-like</fullName>
    </submittedName>
</protein>
<gene>
    <name evidence="1" type="ORF">LOD99_15255</name>
</gene>
<evidence type="ECO:0000313" key="2">
    <source>
        <dbReference type="Proteomes" id="UP001165289"/>
    </source>
</evidence>
<dbReference type="AlphaFoldDB" id="A0AAV7KC51"/>
<reference evidence="1 2" key="1">
    <citation type="journal article" date="2023" name="BMC Biol.">
        <title>The compact genome of the sponge Oopsacas minuta (Hexactinellida) is lacking key metazoan core genes.</title>
        <authorList>
            <person name="Santini S."/>
            <person name="Schenkelaars Q."/>
            <person name="Jourda C."/>
            <person name="Duchesne M."/>
            <person name="Belahbib H."/>
            <person name="Rocher C."/>
            <person name="Selva M."/>
            <person name="Riesgo A."/>
            <person name="Vervoort M."/>
            <person name="Leys S.P."/>
            <person name="Kodjabachian L."/>
            <person name="Le Bivic A."/>
            <person name="Borchiellini C."/>
            <person name="Claverie J.M."/>
            <person name="Renard E."/>
        </authorList>
    </citation>
    <scope>NUCLEOTIDE SEQUENCE [LARGE SCALE GENOMIC DNA]</scope>
    <source>
        <strain evidence="1">SPO-2</strain>
    </source>
</reference>
<organism evidence="1 2">
    <name type="scientific">Oopsacas minuta</name>
    <dbReference type="NCBI Taxonomy" id="111878"/>
    <lineage>
        <taxon>Eukaryota</taxon>
        <taxon>Metazoa</taxon>
        <taxon>Porifera</taxon>
        <taxon>Hexactinellida</taxon>
        <taxon>Hexasterophora</taxon>
        <taxon>Lyssacinosida</taxon>
        <taxon>Leucopsacidae</taxon>
        <taxon>Oopsacas</taxon>
    </lineage>
</organism>
<keyword evidence="2" id="KW-1185">Reference proteome</keyword>
<sequence length="280" mass="32403">MASRFDNIQTPDQFDEVTKQIEDAFDKLVQLIHSRKISLLTKLSDYRIEFDNLVASRIQTEKELHSMKQQIENVTANELKSMQDKFLSEIEEKLHKLTLSTTSFELDFQINSHIIEQGISKLGKIIKVSELIVPNYSVMKMPVVAVGKRGSLSCFRRWYRRYCHDDDSDCVPSTPKQPLLNNTPRASQTLAQKRNIYIVSYPNQIIDVISNHIQCRLLDKVKIAKWFTVIADEVIDLSNKEMLSLVLRYVDSYTGLIREDFINFLECDSGITGLYGREIF</sequence>
<name>A0AAV7KC51_9METZ</name>
<dbReference type="PANTHER" id="PTHR45749:SF21">
    <property type="entry name" value="DUF4371 DOMAIN-CONTAINING PROTEIN"/>
    <property type="match status" value="1"/>
</dbReference>
<accession>A0AAV7KC51</accession>
<dbReference type="Proteomes" id="UP001165289">
    <property type="component" value="Unassembled WGS sequence"/>
</dbReference>
<proteinExistence type="predicted"/>